<dbReference type="Proteomes" id="UP000180175">
    <property type="component" value="Chromosome"/>
</dbReference>
<sequence length="65" mass="7863">MNENENLQEILQTSLDHEEEMMRTYLIAAERIHESEELKLRLREFAEGNAKRSRQLIDELKRLIH</sequence>
<name>A0A7S7L478_9BACI</name>
<dbReference type="AlphaFoldDB" id="A0A7S7L478"/>
<reference evidence="1 2" key="2">
    <citation type="journal article" date="2019" name="Int. J. Syst. Evol. Microbiol.">
        <title>Anaerobacillus isosaccharinicus sp. nov., an alkaliphilic bacterium which degrades isosaccharinic acid.</title>
        <authorList>
            <person name="Bassil N.M."/>
            <person name="Lloyd J.R."/>
        </authorList>
    </citation>
    <scope>NUCLEOTIDE SEQUENCE [LARGE SCALE GENOMIC DNA]</scope>
    <source>
        <strain evidence="1 2">NB2006</strain>
    </source>
</reference>
<evidence type="ECO:0000313" key="1">
    <source>
        <dbReference type="EMBL" id="QOY34119.1"/>
    </source>
</evidence>
<keyword evidence="2" id="KW-1185">Reference proteome</keyword>
<dbReference type="EMBL" id="CP063356">
    <property type="protein sequence ID" value="QOY34119.1"/>
    <property type="molecule type" value="Genomic_DNA"/>
</dbReference>
<proteinExistence type="predicted"/>
<accession>A0A7S7L478</accession>
<organism evidence="1 2">
    <name type="scientific">Anaerobacillus isosaccharinicus</name>
    <dbReference type="NCBI Taxonomy" id="1532552"/>
    <lineage>
        <taxon>Bacteria</taxon>
        <taxon>Bacillati</taxon>
        <taxon>Bacillota</taxon>
        <taxon>Bacilli</taxon>
        <taxon>Bacillales</taxon>
        <taxon>Bacillaceae</taxon>
        <taxon>Anaerobacillus</taxon>
    </lineage>
</organism>
<protein>
    <submittedName>
        <fullName evidence="1">Uncharacterized protein</fullName>
    </submittedName>
</protein>
<gene>
    <name evidence="1" type="ORF">AWH56_015390</name>
</gene>
<evidence type="ECO:0000313" key="2">
    <source>
        <dbReference type="Proteomes" id="UP000180175"/>
    </source>
</evidence>
<reference evidence="1 2" key="1">
    <citation type="journal article" date="2017" name="Genome Announc.">
        <title>Draft Genome Sequences of Four Alkaliphilic Bacteria Belonging to the Anaerobacillus Genus.</title>
        <authorList>
            <person name="Bassil N.M."/>
            <person name="Lloyd J.R."/>
        </authorList>
    </citation>
    <scope>NUCLEOTIDE SEQUENCE [LARGE SCALE GENOMIC DNA]</scope>
    <source>
        <strain evidence="1 2">NB2006</strain>
    </source>
</reference>
<dbReference type="RefSeq" id="WP_182081093.1">
    <property type="nucleotide sequence ID" value="NZ_CP063356.2"/>
</dbReference>
<dbReference type="KEGG" id="aia:AWH56_015390"/>